<dbReference type="AlphaFoldDB" id="A0A6I2RMH8"/>
<feature type="compositionally biased region" description="Pro residues" evidence="4">
    <location>
        <begin position="174"/>
        <end position="183"/>
    </location>
</feature>
<evidence type="ECO:0000313" key="6">
    <source>
        <dbReference type="Proteomes" id="UP000429811"/>
    </source>
</evidence>
<evidence type="ECO:0000256" key="3">
    <source>
        <dbReference type="ARBA" id="ARBA00023204"/>
    </source>
</evidence>
<keyword evidence="2" id="KW-0227">DNA damage</keyword>
<comment type="similarity">
    <text evidence="1">Belongs to the RAD52 family.</text>
</comment>
<reference evidence="5 6" key="1">
    <citation type="journal article" date="2019" name="Nat. Med.">
        <title>A library of human gut bacterial isolates paired with longitudinal multiomics data enables mechanistic microbiome research.</title>
        <authorList>
            <person name="Poyet M."/>
            <person name="Groussin M."/>
            <person name="Gibbons S.M."/>
            <person name="Avila-Pacheco J."/>
            <person name="Jiang X."/>
            <person name="Kearney S.M."/>
            <person name="Perrotta A.R."/>
            <person name="Berdy B."/>
            <person name="Zhao S."/>
            <person name="Lieberman T.D."/>
            <person name="Swanson P.K."/>
            <person name="Smith M."/>
            <person name="Roesemann S."/>
            <person name="Alexander J.E."/>
            <person name="Rich S.A."/>
            <person name="Livny J."/>
            <person name="Vlamakis H."/>
            <person name="Clish C."/>
            <person name="Bullock K."/>
            <person name="Deik A."/>
            <person name="Scott J."/>
            <person name="Pierce K.A."/>
            <person name="Xavier R.J."/>
            <person name="Alm E.J."/>
        </authorList>
    </citation>
    <scope>NUCLEOTIDE SEQUENCE [LARGE SCALE GENOMIC DNA]</scope>
    <source>
        <strain evidence="5 6">BIOML-A5</strain>
    </source>
</reference>
<sequence length="537" mass="58730">MWQKTPEELRAVLSAPFSSSDIEWRVSATNAEKTKGLAVPYVTNRAIQNRLDDTVGIDGWYNDFRPWKNGSAQLCGISIFFPQLEQCLTKWDGADDSEFESVKGGLSDSMKRAAVEWSIGRYLYGMTQVWVTVQITNSGKKSNARIRDEERPRLDQAHDEWVAYLQAKEQGENPPRPKAPPPLKAQKGQNGPPAQTQGQYQAPPQGAQQRQRQDQGRPPAQPTGQYQAPPQGAQQPPQQGQGRPPAQPQGQYQAPPQGAQQAPQQGQGRPPMQPQGQYQASPQGAQQRPQQGQGRPPAQPQGQYQVPPQGAQQYPQQGQGRPPAQPQGRYQAPPQGAQQYPQQGQSRPPAQPQGQYQAPPQGAQQYPQQGQGRPPAQPQGQYQAPPQGAQQYPQQGQGRPPAQPQGQYQAPPQGAQQYPQQGQGRPPAQPQGQYQTPPQGAQQRPQQGQGSRPIPRGCLLVTGARLKNTINGGQRLSLQLADENNSVFQAYLRELDTRIAPGVLLSDAQITTQNKGGVVLYILESYQIVGSPEENAA</sequence>
<dbReference type="InterPro" id="IPR041247">
    <property type="entry name" value="Rad52_fam"/>
</dbReference>
<evidence type="ECO:0000256" key="4">
    <source>
        <dbReference type="SAM" id="MobiDB-lite"/>
    </source>
</evidence>
<name>A0A6I2RMH8_FLAPL</name>
<organism evidence="5 6">
    <name type="scientific">Flavonifractor plautii</name>
    <name type="common">Fusobacterium plautii</name>
    <dbReference type="NCBI Taxonomy" id="292800"/>
    <lineage>
        <taxon>Bacteria</taxon>
        <taxon>Bacillati</taxon>
        <taxon>Bacillota</taxon>
        <taxon>Clostridia</taxon>
        <taxon>Eubacteriales</taxon>
        <taxon>Oscillospiraceae</taxon>
        <taxon>Flavonifractor</taxon>
    </lineage>
</organism>
<feature type="compositionally biased region" description="Low complexity" evidence="4">
    <location>
        <begin position="191"/>
        <end position="456"/>
    </location>
</feature>
<evidence type="ECO:0000256" key="2">
    <source>
        <dbReference type="ARBA" id="ARBA00022763"/>
    </source>
</evidence>
<proteinExistence type="inferred from homology"/>
<dbReference type="Proteomes" id="UP000429811">
    <property type="component" value="Unassembled WGS sequence"/>
</dbReference>
<evidence type="ECO:0000256" key="1">
    <source>
        <dbReference type="ARBA" id="ARBA00006638"/>
    </source>
</evidence>
<feature type="region of interest" description="Disordered" evidence="4">
    <location>
        <begin position="169"/>
        <end position="456"/>
    </location>
</feature>
<dbReference type="EMBL" id="WKPO01000006">
    <property type="protein sequence ID" value="MSB48299.1"/>
    <property type="molecule type" value="Genomic_DNA"/>
</dbReference>
<protein>
    <submittedName>
        <fullName evidence="5">Uncharacterized protein</fullName>
    </submittedName>
</protein>
<gene>
    <name evidence="5" type="ORF">GKE90_06235</name>
</gene>
<evidence type="ECO:0000313" key="5">
    <source>
        <dbReference type="EMBL" id="MSB48299.1"/>
    </source>
</evidence>
<accession>A0A6I2RMH8</accession>
<dbReference type="GO" id="GO:0006281">
    <property type="term" value="P:DNA repair"/>
    <property type="evidence" value="ECO:0007669"/>
    <property type="project" value="UniProtKB-KW"/>
</dbReference>
<dbReference type="Pfam" id="PF04098">
    <property type="entry name" value="Rad52_Rad22"/>
    <property type="match status" value="2"/>
</dbReference>
<keyword evidence="3" id="KW-0234">DNA repair</keyword>
<comment type="caution">
    <text evidence="5">The sequence shown here is derived from an EMBL/GenBank/DDBJ whole genome shotgun (WGS) entry which is preliminary data.</text>
</comment>